<dbReference type="AlphaFoldDB" id="A0A0F0LF28"/>
<dbReference type="RefSeq" id="WP_082076856.1">
    <property type="nucleotide sequence ID" value="NZ_JYIX01000039.1"/>
</dbReference>
<keyword evidence="5" id="KW-1185">Reference proteome</keyword>
<evidence type="ECO:0000313" key="4">
    <source>
        <dbReference type="EMBL" id="KJL31284.1"/>
    </source>
</evidence>
<keyword evidence="3" id="KW-0443">Lipid metabolism</keyword>
<dbReference type="SUPFAM" id="SSF53474">
    <property type="entry name" value="alpha/beta-Hydrolases"/>
    <property type="match status" value="1"/>
</dbReference>
<evidence type="ECO:0000256" key="3">
    <source>
        <dbReference type="ARBA" id="ARBA00023098"/>
    </source>
</evidence>
<protein>
    <submittedName>
        <fullName evidence="4">Isoform II</fullName>
    </submittedName>
</protein>
<dbReference type="PANTHER" id="PTHR10272:SF0">
    <property type="entry name" value="PLATELET-ACTIVATING FACTOR ACETYLHYDROLASE"/>
    <property type="match status" value="1"/>
</dbReference>
<sequence>MSEWATRPLRVALAIRGAIVAPVRRALIRLTRRTAVPPTWRTPTGPHPVGVRDALISGLGPAPTDGVIRIWYPAVAGTGGDPREYFGGPDEQRTMVRGLRALLSAPGVRALGTRRTASRPDAAPATTGAPVVVFSHGFTGFVGQNTHLCEHLASAGYVVVSVAYPGAAAAIAGPDGSERVMTPTERRRLTSPEFMRTIAALLTARTVAAEDAALARAATVDAQAAENARWIRHLSAVLDALTSAEGRARRVDATAAQLLDAADWSRLALVGMSFGGSTSANLAQVDLRVSAAVNLDGLQQGELLRLHDARVPMLVMSSAGSRLRSGRVITDLHYAAPGSHAPVQRVLVPDARHHAFTDLVEFGSGPARRLLELGTVDAGRMLALVADSTLEFLDHALRPVASASAAGEVGR</sequence>
<reference evidence="4 5" key="1">
    <citation type="submission" date="2015-02" db="EMBL/GenBank/DDBJ databases">
        <title>Draft genome sequences of ten Microbacterium spp. with emphasis on heavy metal contaminated environments.</title>
        <authorList>
            <person name="Corretto E."/>
        </authorList>
    </citation>
    <scope>NUCLEOTIDE SEQUENCE [LARGE SCALE GENOMIC DNA]</scope>
    <source>
        <strain evidence="4 5">ARN176</strain>
    </source>
</reference>
<dbReference type="EMBL" id="JYIX01000039">
    <property type="protein sequence ID" value="KJL31284.1"/>
    <property type="molecule type" value="Genomic_DNA"/>
</dbReference>
<dbReference type="PANTHER" id="PTHR10272">
    <property type="entry name" value="PLATELET-ACTIVATING FACTOR ACETYLHYDROLASE"/>
    <property type="match status" value="1"/>
</dbReference>
<evidence type="ECO:0000256" key="1">
    <source>
        <dbReference type="ARBA" id="ARBA00022801"/>
    </source>
</evidence>
<evidence type="ECO:0000313" key="5">
    <source>
        <dbReference type="Proteomes" id="UP000033740"/>
    </source>
</evidence>
<gene>
    <name evidence="4" type="ORF">RS86_03403</name>
</gene>
<comment type="caution">
    <text evidence="4">The sequence shown here is derived from an EMBL/GenBank/DDBJ whole genome shotgun (WGS) entry which is preliminary data.</text>
</comment>
<name>A0A0F0LF28_9MICO</name>
<keyword evidence="2" id="KW-0442">Lipid degradation</keyword>
<dbReference type="Proteomes" id="UP000033740">
    <property type="component" value="Unassembled WGS sequence"/>
</dbReference>
<dbReference type="Gene3D" id="3.40.50.1820">
    <property type="entry name" value="alpha/beta hydrolase"/>
    <property type="match status" value="1"/>
</dbReference>
<organism evidence="4 5">
    <name type="scientific">Microbacterium azadirachtae</name>
    <dbReference type="NCBI Taxonomy" id="582680"/>
    <lineage>
        <taxon>Bacteria</taxon>
        <taxon>Bacillati</taxon>
        <taxon>Actinomycetota</taxon>
        <taxon>Actinomycetes</taxon>
        <taxon>Micrococcales</taxon>
        <taxon>Microbacteriaceae</taxon>
        <taxon>Microbacterium</taxon>
    </lineage>
</organism>
<dbReference type="InterPro" id="IPR029058">
    <property type="entry name" value="AB_hydrolase_fold"/>
</dbReference>
<evidence type="ECO:0000256" key="2">
    <source>
        <dbReference type="ARBA" id="ARBA00022963"/>
    </source>
</evidence>
<proteinExistence type="predicted"/>
<dbReference type="GO" id="GO:0016042">
    <property type="term" value="P:lipid catabolic process"/>
    <property type="evidence" value="ECO:0007669"/>
    <property type="project" value="UniProtKB-KW"/>
</dbReference>
<accession>A0A0F0LF28</accession>
<keyword evidence="1" id="KW-0378">Hydrolase</keyword>
<dbReference type="PATRIC" id="fig|582680.6.peg.3490"/>
<dbReference type="GO" id="GO:0003847">
    <property type="term" value="F:1-alkyl-2-acetylglycerophosphocholine esterase activity"/>
    <property type="evidence" value="ECO:0007669"/>
    <property type="project" value="TreeGrafter"/>
</dbReference>
<dbReference type="STRING" id="582680.RS86_03403"/>
<dbReference type="Pfam" id="PF03403">
    <property type="entry name" value="PAF-AH_p_II"/>
    <property type="match status" value="1"/>
</dbReference>